<protein>
    <submittedName>
        <fullName evidence="2">Uncharacterized protein</fullName>
    </submittedName>
</protein>
<evidence type="ECO:0000313" key="2">
    <source>
        <dbReference type="EMBL" id="EIE90647.1"/>
    </source>
</evidence>
<evidence type="ECO:0000313" key="3">
    <source>
        <dbReference type="Proteomes" id="UP000009138"/>
    </source>
</evidence>
<dbReference type="VEuPathDB" id="FungiDB:RO3G_15358"/>
<dbReference type="InParanoid" id="I1CQB7"/>
<evidence type="ECO:0000256" key="1">
    <source>
        <dbReference type="SAM" id="Phobius"/>
    </source>
</evidence>
<reference evidence="2 3" key="1">
    <citation type="journal article" date="2009" name="PLoS Genet.">
        <title>Genomic analysis of the basal lineage fungus Rhizopus oryzae reveals a whole-genome duplication.</title>
        <authorList>
            <person name="Ma L.-J."/>
            <person name="Ibrahim A.S."/>
            <person name="Skory C."/>
            <person name="Grabherr M.G."/>
            <person name="Burger G."/>
            <person name="Butler M."/>
            <person name="Elias M."/>
            <person name="Idnurm A."/>
            <person name="Lang B.F."/>
            <person name="Sone T."/>
            <person name="Abe A."/>
            <person name="Calvo S.E."/>
            <person name="Corrochano L.M."/>
            <person name="Engels R."/>
            <person name="Fu J."/>
            <person name="Hansberg W."/>
            <person name="Kim J.-M."/>
            <person name="Kodira C.D."/>
            <person name="Koehrsen M.J."/>
            <person name="Liu B."/>
            <person name="Miranda-Saavedra D."/>
            <person name="O'Leary S."/>
            <person name="Ortiz-Castellanos L."/>
            <person name="Poulter R."/>
            <person name="Rodriguez-Romero J."/>
            <person name="Ruiz-Herrera J."/>
            <person name="Shen Y.-Q."/>
            <person name="Zeng Q."/>
            <person name="Galagan J."/>
            <person name="Birren B.W."/>
            <person name="Cuomo C.A."/>
            <person name="Wickes B.L."/>
        </authorList>
    </citation>
    <scope>NUCLEOTIDE SEQUENCE [LARGE SCALE GENOMIC DNA]</scope>
    <source>
        <strain evidence="3">RA 99-880 / ATCC MYA-4621 / FGSC 9543 / NRRL 43880</strain>
    </source>
</reference>
<sequence>MKYSIDDIHLHELVSIPEQLSLKNISSLMVLSLYLSEVLRTIILTAIIGAAIIIII</sequence>
<dbReference type="EMBL" id="CH476747">
    <property type="protein sequence ID" value="EIE90647.1"/>
    <property type="molecule type" value="Genomic_DNA"/>
</dbReference>
<accession>I1CQB7</accession>
<keyword evidence="1" id="KW-0812">Transmembrane</keyword>
<dbReference type="GeneID" id="93622323"/>
<dbReference type="AlphaFoldDB" id="I1CQB7"/>
<name>I1CQB7_RHIO9</name>
<keyword evidence="3" id="KW-1185">Reference proteome</keyword>
<keyword evidence="1" id="KW-1133">Transmembrane helix</keyword>
<organism evidence="2 3">
    <name type="scientific">Rhizopus delemar (strain RA 99-880 / ATCC MYA-4621 / FGSC 9543 / NRRL 43880)</name>
    <name type="common">Mucormycosis agent</name>
    <name type="synonym">Rhizopus arrhizus var. delemar</name>
    <dbReference type="NCBI Taxonomy" id="246409"/>
    <lineage>
        <taxon>Eukaryota</taxon>
        <taxon>Fungi</taxon>
        <taxon>Fungi incertae sedis</taxon>
        <taxon>Mucoromycota</taxon>
        <taxon>Mucoromycotina</taxon>
        <taxon>Mucoromycetes</taxon>
        <taxon>Mucorales</taxon>
        <taxon>Mucorineae</taxon>
        <taxon>Rhizopodaceae</taxon>
        <taxon>Rhizopus</taxon>
    </lineage>
</organism>
<proteinExistence type="predicted"/>
<feature type="transmembrane region" description="Helical" evidence="1">
    <location>
        <begin position="38"/>
        <end position="55"/>
    </location>
</feature>
<dbReference type="RefSeq" id="XP_067526043.1">
    <property type="nucleotide sequence ID" value="XM_067669942.1"/>
</dbReference>
<keyword evidence="1" id="KW-0472">Membrane</keyword>
<gene>
    <name evidence="2" type="ORF">RO3G_15358</name>
</gene>
<dbReference type="Proteomes" id="UP000009138">
    <property type="component" value="Unassembled WGS sequence"/>
</dbReference>